<keyword evidence="10" id="KW-1185">Reference proteome</keyword>
<dbReference type="InterPro" id="IPR000515">
    <property type="entry name" value="MetI-like"/>
</dbReference>
<dbReference type="Gene3D" id="1.10.3720.10">
    <property type="entry name" value="MetI-like"/>
    <property type="match status" value="1"/>
</dbReference>
<dbReference type="SUPFAM" id="SSF161098">
    <property type="entry name" value="MetI-like"/>
    <property type="match status" value="1"/>
</dbReference>
<reference evidence="9 10" key="1">
    <citation type="submission" date="2019-02" db="EMBL/GenBank/DDBJ databases">
        <title>Paenibacillus sp. nov., isolated from surface-sterilized tissue of Thalictrum simplex L.</title>
        <authorList>
            <person name="Tuo L."/>
        </authorList>
    </citation>
    <scope>NUCLEOTIDE SEQUENCE [LARGE SCALE GENOMIC DNA]</scope>
    <source>
        <strain evidence="9 10">N2SHLJ1</strain>
    </source>
</reference>
<dbReference type="InterPro" id="IPR051393">
    <property type="entry name" value="ABC_transporter_permease"/>
</dbReference>
<evidence type="ECO:0000259" key="8">
    <source>
        <dbReference type="PROSITE" id="PS50928"/>
    </source>
</evidence>
<comment type="subcellular location">
    <subcellularLocation>
        <location evidence="1 7">Cell membrane</location>
        <topology evidence="1 7">Multi-pass membrane protein</topology>
    </subcellularLocation>
</comment>
<keyword evidence="2 7" id="KW-0813">Transport</keyword>
<protein>
    <submittedName>
        <fullName evidence="9">Sugar ABC transporter permease</fullName>
    </submittedName>
</protein>
<evidence type="ECO:0000256" key="5">
    <source>
        <dbReference type="ARBA" id="ARBA00022989"/>
    </source>
</evidence>
<feature type="transmembrane region" description="Helical" evidence="7">
    <location>
        <begin position="107"/>
        <end position="127"/>
    </location>
</feature>
<feature type="transmembrane region" description="Helical" evidence="7">
    <location>
        <begin position="202"/>
        <end position="224"/>
    </location>
</feature>
<dbReference type="Proteomes" id="UP000293142">
    <property type="component" value="Unassembled WGS sequence"/>
</dbReference>
<feature type="domain" description="ABC transmembrane type-1" evidence="8">
    <location>
        <begin position="70"/>
        <end position="283"/>
    </location>
</feature>
<accession>A0A4Q9DRJ3</accession>
<feature type="transmembrane region" description="Helical" evidence="7">
    <location>
        <begin position="12"/>
        <end position="38"/>
    </location>
</feature>
<evidence type="ECO:0000313" key="10">
    <source>
        <dbReference type="Proteomes" id="UP000293142"/>
    </source>
</evidence>
<dbReference type="CDD" id="cd06261">
    <property type="entry name" value="TM_PBP2"/>
    <property type="match status" value="1"/>
</dbReference>
<keyword evidence="6 7" id="KW-0472">Membrane</keyword>
<evidence type="ECO:0000256" key="3">
    <source>
        <dbReference type="ARBA" id="ARBA00022475"/>
    </source>
</evidence>
<organism evidence="9 10">
    <name type="scientific">Paenibacillus thalictri</name>
    <dbReference type="NCBI Taxonomy" id="2527873"/>
    <lineage>
        <taxon>Bacteria</taxon>
        <taxon>Bacillati</taxon>
        <taxon>Bacillota</taxon>
        <taxon>Bacilli</taxon>
        <taxon>Bacillales</taxon>
        <taxon>Paenibacillaceae</taxon>
        <taxon>Paenibacillus</taxon>
    </lineage>
</organism>
<proteinExistence type="inferred from homology"/>
<dbReference type="PANTHER" id="PTHR30193:SF37">
    <property type="entry name" value="INNER MEMBRANE ABC TRANSPORTER PERMEASE PROTEIN YCJO"/>
    <property type="match status" value="1"/>
</dbReference>
<keyword evidence="3" id="KW-1003">Cell membrane</keyword>
<evidence type="ECO:0000256" key="1">
    <source>
        <dbReference type="ARBA" id="ARBA00004651"/>
    </source>
</evidence>
<evidence type="ECO:0000256" key="6">
    <source>
        <dbReference type="ARBA" id="ARBA00023136"/>
    </source>
</evidence>
<dbReference type="PROSITE" id="PS50928">
    <property type="entry name" value="ABC_TM1"/>
    <property type="match status" value="1"/>
</dbReference>
<dbReference type="PANTHER" id="PTHR30193">
    <property type="entry name" value="ABC TRANSPORTER PERMEASE PROTEIN"/>
    <property type="match status" value="1"/>
</dbReference>
<evidence type="ECO:0000256" key="2">
    <source>
        <dbReference type="ARBA" id="ARBA00022448"/>
    </source>
</evidence>
<feature type="transmembrane region" description="Helical" evidence="7">
    <location>
        <begin position="158"/>
        <end position="181"/>
    </location>
</feature>
<feature type="transmembrane region" description="Helical" evidence="7">
    <location>
        <begin position="75"/>
        <end position="95"/>
    </location>
</feature>
<dbReference type="GO" id="GO:0055085">
    <property type="term" value="P:transmembrane transport"/>
    <property type="evidence" value="ECO:0007669"/>
    <property type="project" value="InterPro"/>
</dbReference>
<dbReference type="InterPro" id="IPR035906">
    <property type="entry name" value="MetI-like_sf"/>
</dbReference>
<evidence type="ECO:0000256" key="7">
    <source>
        <dbReference type="RuleBase" id="RU363032"/>
    </source>
</evidence>
<keyword evidence="5 7" id="KW-1133">Transmembrane helix</keyword>
<dbReference type="EMBL" id="SIRE01000011">
    <property type="protein sequence ID" value="TBL77660.1"/>
    <property type="molecule type" value="Genomic_DNA"/>
</dbReference>
<dbReference type="Pfam" id="PF00528">
    <property type="entry name" value="BPD_transp_1"/>
    <property type="match status" value="1"/>
</dbReference>
<dbReference type="AlphaFoldDB" id="A0A4Q9DRJ3"/>
<evidence type="ECO:0000313" key="9">
    <source>
        <dbReference type="EMBL" id="TBL77660.1"/>
    </source>
</evidence>
<sequence length="293" mass="33492">MKHNWMKRQQAMGYLFIAPNMIGVILFFFVPALFSLVISFTDWKFTSHEANFMGFDNYRRLFTDEVFYVSLKNTLLFLGAVPISIALAFLVALALNRSVYLKSLLRAMYFLPYITSGVAVAFVWMLLFDSKQGPINHLLRSLGVTNPPGWFSTAETPMYAFDLIWIWFLLGYNMIIFLTALQEVPRELLEAAKIDGAGPVRIVRSVVVPLVSPTTFFLLVTGFITTIKTFGIIEAITHGGPGTSSHILSLFVYKTAFRYYEMGYASAISWVLFLIMIMITVLQWYGQKRWVHY</sequence>
<comment type="caution">
    <text evidence="9">The sequence shown here is derived from an EMBL/GenBank/DDBJ whole genome shotgun (WGS) entry which is preliminary data.</text>
</comment>
<gene>
    <name evidence="9" type="ORF">EYB31_16050</name>
</gene>
<dbReference type="GO" id="GO:0005886">
    <property type="term" value="C:plasma membrane"/>
    <property type="evidence" value="ECO:0007669"/>
    <property type="project" value="UniProtKB-SubCell"/>
</dbReference>
<comment type="similarity">
    <text evidence="7">Belongs to the binding-protein-dependent transport system permease family.</text>
</comment>
<evidence type="ECO:0000256" key="4">
    <source>
        <dbReference type="ARBA" id="ARBA00022692"/>
    </source>
</evidence>
<feature type="transmembrane region" description="Helical" evidence="7">
    <location>
        <begin position="264"/>
        <end position="285"/>
    </location>
</feature>
<dbReference type="OrthoDB" id="9788108at2"/>
<name>A0A4Q9DRJ3_9BACL</name>
<keyword evidence="4 7" id="KW-0812">Transmembrane</keyword>